<dbReference type="Gene3D" id="1.10.287.1490">
    <property type="match status" value="1"/>
</dbReference>
<dbReference type="GO" id="GO:0051959">
    <property type="term" value="F:dynein light intermediate chain binding"/>
    <property type="evidence" value="ECO:0007669"/>
    <property type="project" value="TreeGrafter"/>
</dbReference>
<dbReference type="EMBL" id="CP025043">
    <property type="protein sequence ID" value="AUA18297.1"/>
    <property type="molecule type" value="Genomic_DNA"/>
</dbReference>
<dbReference type="RefSeq" id="WP_029178974.1">
    <property type="nucleotide sequence ID" value="NZ_CP025043.1"/>
</dbReference>
<name>A0A2I5KLS9_STRSU</name>
<evidence type="ECO:0000313" key="1">
    <source>
        <dbReference type="EMBL" id="AUA18297.1"/>
    </source>
</evidence>
<dbReference type="Proteomes" id="UP000231863">
    <property type="component" value="Chromosome"/>
</dbReference>
<dbReference type="PANTHER" id="PTHR18947">
    <property type="entry name" value="HOOK PROTEINS"/>
    <property type="match status" value="1"/>
</dbReference>
<dbReference type="NCBIfam" id="TIGR04320">
    <property type="entry name" value="Surf_Exclu_PgrA"/>
    <property type="match status" value="1"/>
</dbReference>
<dbReference type="AlphaFoldDB" id="A0A2I5KLS9"/>
<gene>
    <name evidence="1" type="ORF">CWI26_01615</name>
</gene>
<dbReference type="GO" id="GO:0008017">
    <property type="term" value="F:microtubule binding"/>
    <property type="evidence" value="ECO:0007669"/>
    <property type="project" value="TreeGrafter"/>
</dbReference>
<protein>
    <submittedName>
        <fullName evidence="1">SEC10/PgrA surface exclusion domain-containing protein</fullName>
    </submittedName>
</protein>
<sequence length="851" mass="89415">MNKKLILKSVVLPIATLTGITAQAEEVTTTTVTEPVVETATETVVVPTEQEVVTAKSEFEADSKAVASQEAVVSTEQEVVSAQESVVATAQEAVNNATTTAEQSTPQTIAQAEATVMNTETIISEVKADQSEAQEALATQQEAVANQEAVVTAQEAVVDSKQDEVSTAQSAVDVAQANLDGTGASEIISAQQQAEANVATATSELATATSELATAQQADSNRATAIETAAENVSTAQNAVDTTKVALDNATATATDTALDKTVAQNALTVAQANVAGISTIYVSDEYVEALRLQYSSKYGTAEYNQAVSKLKDINQSLREANIYKSNDNDKAITLTDLNNLSTETLTELSLFASDLVNQIRAKFGTTQTVVTADSVLASDLVTDGYVADGWGWTEVNESGHDGEALDKAGDYFTKVVVGENLNTWKRTITTTTLDHVKSLIYRAMVDYLYNGREWLHASSITGLDTEGQNTYIGADISVVDNAVNVHINDINTLGMFRGHTFDTTPISNSNTSSQLTTALNEAQTAYNQAVVADTQAQATLASATTAYNNAVSELTTAQAALATAQAVAIQTPQAQANYDNAVSKLATAEQALVVANEAVANLTASVHEKQAILANAKATLETKKAELATAQADLATEQTKLAGLKAGVSKIEGLISILATELANEEANLVTAKKRVADLKNAPVLLAQAKTAYDSEVAKLTVAQEALQAELDKLETLKAEKAISEAKYNELLALYNAQLAKLAEQKRQAELAEQYAEIVANNGNPVAVVDEAGKIVSYVDGNKKVVEATNTVNAPVTATVKPEAKQAVVATQTATESNQSNLPTTGEATSILGLIGLGLMALAPAIRKRK</sequence>
<dbReference type="GO" id="GO:0030705">
    <property type="term" value="P:cytoskeleton-dependent intracellular transport"/>
    <property type="evidence" value="ECO:0007669"/>
    <property type="project" value="TreeGrafter"/>
</dbReference>
<evidence type="ECO:0000313" key="2">
    <source>
        <dbReference type="Proteomes" id="UP000231863"/>
    </source>
</evidence>
<dbReference type="GO" id="GO:0005737">
    <property type="term" value="C:cytoplasm"/>
    <property type="evidence" value="ECO:0007669"/>
    <property type="project" value="TreeGrafter"/>
</dbReference>
<organism evidence="1 2">
    <name type="scientific">Streptococcus suis</name>
    <dbReference type="NCBI Taxonomy" id="1307"/>
    <lineage>
        <taxon>Bacteria</taxon>
        <taxon>Bacillati</taxon>
        <taxon>Bacillota</taxon>
        <taxon>Bacilli</taxon>
        <taxon>Lactobacillales</taxon>
        <taxon>Streptococcaceae</taxon>
        <taxon>Streptococcus</taxon>
    </lineage>
</organism>
<dbReference type="GO" id="GO:0031122">
    <property type="term" value="P:cytoplasmic microtubule organization"/>
    <property type="evidence" value="ECO:0007669"/>
    <property type="project" value="TreeGrafter"/>
</dbReference>
<proteinExistence type="predicted"/>
<accession>A0A2I5KLS9</accession>
<dbReference type="InterPro" id="IPR027607">
    <property type="entry name" value="Surf_Exclu_SEC10/PgrA"/>
</dbReference>
<dbReference type="PANTHER" id="PTHR18947:SF28">
    <property type="entry name" value="GIRDIN, ISOFORM A"/>
    <property type="match status" value="1"/>
</dbReference>
<reference evidence="1 2" key="1">
    <citation type="submission" date="2017-11" db="EMBL/GenBank/DDBJ databases">
        <title>Genome analysis of Streptococcus suis serotype chz stain ah681.</title>
        <authorList>
            <person name="Pan Z."/>
            <person name="Zhang Y."/>
            <person name="Ma J."/>
            <person name="Lu P."/>
            <person name="Zhu Y."/>
            <person name="Zhong X."/>
            <person name="Dong W."/>
            <person name="Lu C."/>
            <person name="Yao H."/>
        </authorList>
    </citation>
    <scope>NUCLEOTIDE SEQUENCE [LARGE SCALE GENOMIC DNA]</scope>
    <source>
        <strain evidence="1 2">AH681</strain>
    </source>
</reference>
<dbReference type="GO" id="GO:0005815">
    <property type="term" value="C:microtubule organizing center"/>
    <property type="evidence" value="ECO:0007669"/>
    <property type="project" value="TreeGrafter"/>
</dbReference>